<dbReference type="GO" id="GO:0009279">
    <property type="term" value="C:cell outer membrane"/>
    <property type="evidence" value="ECO:0007669"/>
    <property type="project" value="UniProtKB-SubCell"/>
</dbReference>
<dbReference type="Pfam" id="PF07715">
    <property type="entry name" value="Plug"/>
    <property type="match status" value="1"/>
</dbReference>
<feature type="chain" id="PRO_5007881910" description="TonB-denpendent receptor" evidence="10">
    <location>
        <begin position="31"/>
        <end position="878"/>
    </location>
</feature>
<feature type="domain" description="TonB-dependent receptor plug" evidence="12">
    <location>
        <begin position="53"/>
        <end position="165"/>
    </location>
</feature>
<dbReference type="InterPro" id="IPR037066">
    <property type="entry name" value="Plug_dom_sf"/>
</dbReference>
<organism evidence="13 14">
    <name type="scientific">Pseudoalteromonas luteoviolacea DSM 6061</name>
    <dbReference type="NCBI Taxonomy" id="1365250"/>
    <lineage>
        <taxon>Bacteria</taxon>
        <taxon>Pseudomonadati</taxon>
        <taxon>Pseudomonadota</taxon>
        <taxon>Gammaproteobacteria</taxon>
        <taxon>Alteromonadales</taxon>
        <taxon>Pseudoalteromonadaceae</taxon>
        <taxon>Pseudoalteromonas</taxon>
    </lineage>
</organism>
<evidence type="ECO:0008006" key="15">
    <source>
        <dbReference type="Google" id="ProtNLM"/>
    </source>
</evidence>
<dbReference type="Proteomes" id="UP000076643">
    <property type="component" value="Unassembled WGS sequence"/>
</dbReference>
<dbReference type="InterPro" id="IPR012910">
    <property type="entry name" value="Plug_dom"/>
</dbReference>
<evidence type="ECO:0000259" key="12">
    <source>
        <dbReference type="Pfam" id="PF07715"/>
    </source>
</evidence>
<dbReference type="InterPro" id="IPR039426">
    <property type="entry name" value="TonB-dep_rcpt-like"/>
</dbReference>
<name>A0A166WN51_9GAMM</name>
<evidence type="ECO:0000313" key="14">
    <source>
        <dbReference type="Proteomes" id="UP000076643"/>
    </source>
</evidence>
<dbReference type="Gene3D" id="2.40.170.20">
    <property type="entry name" value="TonB-dependent receptor, beta-barrel domain"/>
    <property type="match status" value="1"/>
</dbReference>
<comment type="subcellular location">
    <subcellularLocation>
        <location evidence="1 8">Cell outer membrane</location>
        <topology evidence="1 8">Multi-pass membrane protein</topology>
    </subcellularLocation>
</comment>
<dbReference type="Gene3D" id="2.170.130.10">
    <property type="entry name" value="TonB-dependent receptor, plug domain"/>
    <property type="match status" value="1"/>
</dbReference>
<evidence type="ECO:0000256" key="8">
    <source>
        <dbReference type="PROSITE-ProRule" id="PRU01360"/>
    </source>
</evidence>
<gene>
    <name evidence="13" type="ORF">N475_02365</name>
</gene>
<feature type="domain" description="TonB-dependent receptor-like beta-barrel" evidence="11">
    <location>
        <begin position="365"/>
        <end position="842"/>
    </location>
</feature>
<dbReference type="RefSeq" id="WP_063365394.1">
    <property type="nucleotide sequence ID" value="NZ_AQHB01000028.1"/>
</dbReference>
<reference evidence="13 14" key="1">
    <citation type="submission" date="2013-07" db="EMBL/GenBank/DDBJ databases">
        <title>Comparative Genomic and Metabolomic Analysis of Twelve Strains of Pseudoalteromonas luteoviolacea.</title>
        <authorList>
            <person name="Vynne N.G."/>
            <person name="Mansson M."/>
            <person name="Gram L."/>
        </authorList>
    </citation>
    <scope>NUCLEOTIDE SEQUENCE [LARGE SCALE GENOMIC DNA]</scope>
    <source>
        <strain evidence="13 14">DSM 6061</strain>
    </source>
</reference>
<evidence type="ECO:0000256" key="1">
    <source>
        <dbReference type="ARBA" id="ARBA00004571"/>
    </source>
</evidence>
<dbReference type="EMBL" id="AUYB01000103">
    <property type="protein sequence ID" value="KZN37675.1"/>
    <property type="molecule type" value="Genomic_DNA"/>
</dbReference>
<keyword evidence="4 8" id="KW-0812">Transmembrane</keyword>
<protein>
    <recommendedName>
        <fullName evidence="15">TonB-denpendent receptor</fullName>
    </recommendedName>
</protein>
<comment type="caution">
    <text evidence="13">The sequence shown here is derived from an EMBL/GenBank/DDBJ whole genome shotgun (WGS) entry which is preliminary data.</text>
</comment>
<keyword evidence="3 8" id="KW-1134">Transmembrane beta strand</keyword>
<evidence type="ECO:0000256" key="2">
    <source>
        <dbReference type="ARBA" id="ARBA00022448"/>
    </source>
</evidence>
<evidence type="ECO:0000256" key="4">
    <source>
        <dbReference type="ARBA" id="ARBA00022692"/>
    </source>
</evidence>
<dbReference type="SUPFAM" id="SSF56935">
    <property type="entry name" value="Porins"/>
    <property type="match status" value="1"/>
</dbReference>
<evidence type="ECO:0000256" key="6">
    <source>
        <dbReference type="ARBA" id="ARBA00023136"/>
    </source>
</evidence>
<evidence type="ECO:0000256" key="10">
    <source>
        <dbReference type="SAM" id="SignalP"/>
    </source>
</evidence>
<dbReference type="AlphaFoldDB" id="A0A166WN51"/>
<feature type="signal peptide" evidence="10">
    <location>
        <begin position="1"/>
        <end position="30"/>
    </location>
</feature>
<evidence type="ECO:0000256" key="3">
    <source>
        <dbReference type="ARBA" id="ARBA00022452"/>
    </source>
</evidence>
<dbReference type="Pfam" id="PF00593">
    <property type="entry name" value="TonB_dep_Rec_b-barrel"/>
    <property type="match status" value="1"/>
</dbReference>
<evidence type="ECO:0000256" key="9">
    <source>
        <dbReference type="RuleBase" id="RU003357"/>
    </source>
</evidence>
<keyword evidence="14" id="KW-1185">Reference proteome</keyword>
<dbReference type="PANTHER" id="PTHR47234">
    <property type="match status" value="1"/>
</dbReference>
<dbReference type="InterPro" id="IPR036942">
    <property type="entry name" value="Beta-barrel_TonB_sf"/>
</dbReference>
<evidence type="ECO:0000256" key="7">
    <source>
        <dbReference type="ARBA" id="ARBA00023237"/>
    </source>
</evidence>
<dbReference type="InterPro" id="IPR000531">
    <property type="entry name" value="Beta-barrel_TonB"/>
</dbReference>
<evidence type="ECO:0000259" key="11">
    <source>
        <dbReference type="Pfam" id="PF00593"/>
    </source>
</evidence>
<dbReference type="PATRIC" id="fig|1365250.3.peg.2696"/>
<proteinExistence type="inferred from homology"/>
<keyword evidence="7 8" id="KW-0998">Cell outer membrane</keyword>
<keyword evidence="2 8" id="KW-0813">Transport</keyword>
<sequence>MLNTKVTKAVRIALAFGAASSAAVANVAMAEEGAEKVERIEITGSRIKRVDMEGASPVEVITSAEFESQGRVSVADALQSVTSNSFGSFSPSSGSGWQSQSTVSLLGAGQDRTLVLVDGKRMAGSPSLGGSAANLSAIPMAAVERIEILKDGASAIYGSDAIAGVINVILKKDYEGASFDIQIGRPEAEGADSKQMSMAFGISSDKGNITFVYDHQTRTPIFERDRDYTKKQLNDDNGDGIVTIYDETVGVSYSSATFQKPDGSWVASENCNELSKTVPGFVGELGTSNGGTVCGYSFADVAANSASTKRDSVMTSLTYSLTDDLELYARAMLSRNDSFGRYAPPASSIRGMAADHPLNETGIEGTNGFFRWYQVGNRDTNVTDYQQDYMIGLKGFFGETAEYEIAYHKAKLDYRRAGRNYLSLGGLAYNFDRLNDKNPIVQGSEEWNNNLATTVYVEDQNELNHIFGGVSFAAGELTGGEIQHYIGAEYFDQELRSQYDAQSEAGLVGGSAGNSAAGERDTKAVFYEVAMPVLDNLIVSAAYRYDRYSDFGSKGTPSFKVEYRPVDDLLVRASYSKGFRAPSLNELLAAPSESYPQVFDYVQCERNGTAPEDCKKTAPQNLRNGNSNLGPEESTYINAGIVYSGFEDVGIKLDFFSLEIDNVISLITVQDLMNAEYAGVLSNIEQSYPGVNLDRFDNGSVKGVVTTRYENGSFMSRKGLDLDLSYRLDTRFGEFKFKKVTTYILEAEEDVFFGGPAQDFAGAPETPEWRSQLSVNYSIDNVAINWTTDIVASTAEDEVLRVANNQFSYEFSNHNPTYIVHNLNAKYFTEGYGTLTLGVRNLFDKGVVLDDAGRWVDYSIYGAGHIGREMFAGYNISF</sequence>
<dbReference type="PANTHER" id="PTHR47234:SF2">
    <property type="entry name" value="TONB-DEPENDENT RECEPTOR"/>
    <property type="match status" value="1"/>
</dbReference>
<keyword evidence="6 8" id="KW-0472">Membrane</keyword>
<keyword evidence="10" id="KW-0732">Signal</keyword>
<evidence type="ECO:0000313" key="13">
    <source>
        <dbReference type="EMBL" id="KZN37675.1"/>
    </source>
</evidence>
<accession>A0A166WN51</accession>
<dbReference type="PROSITE" id="PS52016">
    <property type="entry name" value="TONB_DEPENDENT_REC_3"/>
    <property type="match status" value="1"/>
</dbReference>
<evidence type="ECO:0000256" key="5">
    <source>
        <dbReference type="ARBA" id="ARBA00023077"/>
    </source>
</evidence>
<comment type="similarity">
    <text evidence="8 9">Belongs to the TonB-dependent receptor family.</text>
</comment>
<keyword evidence="5 9" id="KW-0798">TonB box</keyword>